<evidence type="ECO:0000256" key="4">
    <source>
        <dbReference type="ARBA" id="ARBA00022692"/>
    </source>
</evidence>
<evidence type="ECO:0000256" key="6">
    <source>
        <dbReference type="ARBA" id="ARBA00023136"/>
    </source>
</evidence>
<evidence type="ECO:0000256" key="8">
    <source>
        <dbReference type="SAM" id="Phobius"/>
    </source>
</evidence>
<dbReference type="EC" id="2.7.8.-" evidence="9"/>
<dbReference type="InterPro" id="IPR000715">
    <property type="entry name" value="Glycosyl_transferase_4"/>
</dbReference>
<dbReference type="AlphaFoldDB" id="A0AAX4HRN0"/>
<evidence type="ECO:0000256" key="7">
    <source>
        <dbReference type="PIRSR" id="PIRSR600715-1"/>
    </source>
</evidence>
<feature type="transmembrane region" description="Helical" evidence="8">
    <location>
        <begin position="108"/>
        <end position="129"/>
    </location>
</feature>
<dbReference type="KEGG" id="psti:SOO65_03725"/>
<keyword evidence="5 8" id="KW-1133">Transmembrane helix</keyword>
<comment type="cofactor">
    <cofactor evidence="7">
        <name>Mg(2+)</name>
        <dbReference type="ChEBI" id="CHEBI:18420"/>
    </cofactor>
</comment>
<dbReference type="GO" id="GO:0044038">
    <property type="term" value="P:cell wall macromolecule biosynthetic process"/>
    <property type="evidence" value="ECO:0007669"/>
    <property type="project" value="TreeGrafter"/>
</dbReference>
<feature type="binding site" evidence="7">
    <location>
        <position position="212"/>
    </location>
    <ligand>
        <name>Mg(2+)</name>
        <dbReference type="ChEBI" id="CHEBI:18420"/>
    </ligand>
</feature>
<organism evidence="9 10">
    <name type="scientific">Peredibacter starrii</name>
    <dbReference type="NCBI Taxonomy" id="28202"/>
    <lineage>
        <taxon>Bacteria</taxon>
        <taxon>Pseudomonadati</taxon>
        <taxon>Bdellovibrionota</taxon>
        <taxon>Bacteriovoracia</taxon>
        <taxon>Bacteriovoracales</taxon>
        <taxon>Bacteriovoracaceae</taxon>
        <taxon>Peredibacter</taxon>
    </lineage>
</organism>
<dbReference type="Proteomes" id="UP001324634">
    <property type="component" value="Chromosome"/>
</dbReference>
<feature type="transmembrane region" description="Helical" evidence="8">
    <location>
        <begin position="247"/>
        <end position="271"/>
    </location>
</feature>
<dbReference type="RefSeq" id="WP_321397136.1">
    <property type="nucleotide sequence ID" value="NZ_CP139487.1"/>
</dbReference>
<dbReference type="GO" id="GO:0005886">
    <property type="term" value="C:plasma membrane"/>
    <property type="evidence" value="ECO:0007669"/>
    <property type="project" value="UniProtKB-SubCell"/>
</dbReference>
<keyword evidence="2" id="KW-1003">Cell membrane</keyword>
<evidence type="ECO:0000256" key="2">
    <source>
        <dbReference type="ARBA" id="ARBA00022475"/>
    </source>
</evidence>
<dbReference type="GO" id="GO:0016780">
    <property type="term" value="F:phosphotransferase activity, for other substituted phosphate groups"/>
    <property type="evidence" value="ECO:0007669"/>
    <property type="project" value="InterPro"/>
</dbReference>
<feature type="transmembrane region" description="Helical" evidence="8">
    <location>
        <begin position="184"/>
        <end position="202"/>
    </location>
</feature>
<dbReference type="PANTHER" id="PTHR22926:SF3">
    <property type="entry name" value="UNDECAPRENYL-PHOSPHATE ALPHA-N-ACETYLGLUCOSAMINYL 1-PHOSPHATE TRANSFERASE"/>
    <property type="match status" value="1"/>
</dbReference>
<protein>
    <submittedName>
        <fullName evidence="9">MraY family glycosyltransferase</fullName>
        <ecNumber evidence="9">2.7.8.-</ecNumber>
    </submittedName>
</protein>
<dbReference type="Pfam" id="PF00953">
    <property type="entry name" value="Glycos_transf_4"/>
    <property type="match status" value="1"/>
</dbReference>
<feature type="transmembrane region" description="Helical" evidence="8">
    <location>
        <begin position="71"/>
        <end position="88"/>
    </location>
</feature>
<name>A0AAX4HRN0_9BACT</name>
<feature type="transmembrane region" description="Helical" evidence="8">
    <location>
        <begin position="291"/>
        <end position="316"/>
    </location>
</feature>
<dbReference type="EMBL" id="CP139487">
    <property type="protein sequence ID" value="WPU65847.1"/>
    <property type="molecule type" value="Genomic_DNA"/>
</dbReference>
<keyword evidence="7" id="KW-0479">Metal-binding</keyword>
<gene>
    <name evidence="9" type="ORF">SOO65_03725</name>
</gene>
<proteinExistence type="predicted"/>
<dbReference type="CDD" id="cd06853">
    <property type="entry name" value="GT_WecA_like"/>
    <property type="match status" value="1"/>
</dbReference>
<dbReference type="GO" id="GO:0009103">
    <property type="term" value="P:lipopolysaccharide biosynthetic process"/>
    <property type="evidence" value="ECO:0007669"/>
    <property type="project" value="TreeGrafter"/>
</dbReference>
<evidence type="ECO:0000313" key="10">
    <source>
        <dbReference type="Proteomes" id="UP001324634"/>
    </source>
</evidence>
<evidence type="ECO:0000313" key="9">
    <source>
        <dbReference type="EMBL" id="WPU65847.1"/>
    </source>
</evidence>
<keyword evidence="7" id="KW-0460">Magnesium</keyword>
<feature type="transmembrane region" description="Helical" evidence="8">
    <location>
        <begin position="44"/>
        <end position="64"/>
    </location>
</feature>
<sequence>MLLALASFITSLTIAFFAIPSIIKIAEIKHLFDVPDERKLHNSNVPTLGGLAIFAGMIFSLTFWSSQKEIVELQYIISSIIVLFFIGMKDDLFNLVHYKKLAGQLLAAFILVHWAGIRVTSFFGIFGIYGLDIYSSYAFSVFTMVVITNAMNLVDGIDCLAGSVGIFATAAFGAWFFAAEQMQYVVLSASLMGSLAAFLYYNRTPAKIFMGDTGSLMVGIVLSILAIKFIEMNRIIPLNGPHKIRRIPVVTIAILIIPLFDTLRVFTIRILQGKSPFNPDRNHLHHLLTDIGLGHIKTTVILISFNTLMVGVAFAMQRVRSEIILCVILLNCLAASYFLAYLRNKKKGYGMVKLMPRPAGISKAKSE</sequence>
<keyword evidence="3 9" id="KW-0808">Transferase</keyword>
<keyword evidence="10" id="KW-1185">Reference proteome</keyword>
<feature type="transmembrane region" description="Helical" evidence="8">
    <location>
        <begin position="323"/>
        <end position="342"/>
    </location>
</feature>
<feature type="binding site" evidence="7">
    <location>
        <position position="152"/>
    </location>
    <ligand>
        <name>Mg(2+)</name>
        <dbReference type="ChEBI" id="CHEBI:18420"/>
    </ligand>
</feature>
<evidence type="ECO:0000256" key="3">
    <source>
        <dbReference type="ARBA" id="ARBA00022679"/>
    </source>
</evidence>
<keyword evidence="6 8" id="KW-0472">Membrane</keyword>
<comment type="subcellular location">
    <subcellularLocation>
        <location evidence="1">Cell membrane</location>
        <topology evidence="1">Multi-pass membrane protein</topology>
    </subcellularLocation>
</comment>
<feature type="transmembrane region" description="Helical" evidence="8">
    <location>
        <begin position="136"/>
        <end position="154"/>
    </location>
</feature>
<feature type="transmembrane region" description="Helical" evidence="8">
    <location>
        <begin position="208"/>
        <end position="227"/>
    </location>
</feature>
<dbReference type="GO" id="GO:0046872">
    <property type="term" value="F:metal ion binding"/>
    <property type="evidence" value="ECO:0007669"/>
    <property type="project" value="UniProtKB-KW"/>
</dbReference>
<feature type="transmembrane region" description="Helical" evidence="8">
    <location>
        <begin position="160"/>
        <end position="177"/>
    </location>
</feature>
<reference evidence="9 10" key="1">
    <citation type="submission" date="2023-11" db="EMBL/GenBank/DDBJ databases">
        <title>Peredibacter starrii A3.12.</title>
        <authorList>
            <person name="Mitchell R.J."/>
        </authorList>
    </citation>
    <scope>NUCLEOTIDE SEQUENCE [LARGE SCALE GENOMIC DNA]</scope>
    <source>
        <strain evidence="9 10">A3.12</strain>
    </source>
</reference>
<keyword evidence="4 8" id="KW-0812">Transmembrane</keyword>
<evidence type="ECO:0000256" key="5">
    <source>
        <dbReference type="ARBA" id="ARBA00022989"/>
    </source>
</evidence>
<evidence type="ECO:0000256" key="1">
    <source>
        <dbReference type="ARBA" id="ARBA00004651"/>
    </source>
</evidence>
<accession>A0AAX4HRN0</accession>
<dbReference type="PANTHER" id="PTHR22926">
    <property type="entry name" value="PHOSPHO-N-ACETYLMURAMOYL-PENTAPEPTIDE-TRANSFERASE"/>
    <property type="match status" value="1"/>
</dbReference>
<dbReference type="GO" id="GO:0071555">
    <property type="term" value="P:cell wall organization"/>
    <property type="evidence" value="ECO:0007669"/>
    <property type="project" value="TreeGrafter"/>
</dbReference>